<dbReference type="PANTHER" id="PTHR34857">
    <property type="entry name" value="SLL0384 PROTEIN"/>
    <property type="match status" value="1"/>
</dbReference>
<feature type="transmembrane region" description="Helical" evidence="6">
    <location>
        <begin position="72"/>
        <end position="90"/>
    </location>
</feature>
<comment type="subcellular location">
    <subcellularLocation>
        <location evidence="1">Cell membrane</location>
        <topology evidence="1">Multi-pass membrane protein</topology>
    </subcellularLocation>
</comment>
<keyword evidence="4 6" id="KW-1133">Transmembrane helix</keyword>
<proteinExistence type="predicted"/>
<protein>
    <submittedName>
        <fullName evidence="7">Transmembrane component NikQ of energizing module of nickel ECF transporter</fullName>
    </submittedName>
</protein>
<evidence type="ECO:0000256" key="6">
    <source>
        <dbReference type="SAM" id="Phobius"/>
    </source>
</evidence>
<dbReference type="InterPro" id="IPR051611">
    <property type="entry name" value="ECF_transporter_component"/>
</dbReference>
<keyword evidence="2" id="KW-1003">Cell membrane</keyword>
<keyword evidence="5 6" id="KW-0472">Membrane</keyword>
<accession>A0A286RC95</accession>
<dbReference type="InterPro" id="IPR012809">
    <property type="entry name" value="ECF_CbiQ"/>
</dbReference>
<dbReference type="EMBL" id="CP018477">
    <property type="protein sequence ID" value="ASV73547.1"/>
    <property type="molecule type" value="Genomic_DNA"/>
</dbReference>
<dbReference type="GO" id="GO:0006824">
    <property type="term" value="P:cobalt ion transport"/>
    <property type="evidence" value="ECO:0007669"/>
    <property type="project" value="InterPro"/>
</dbReference>
<dbReference type="Proteomes" id="UP000215086">
    <property type="component" value="Chromosome"/>
</dbReference>
<dbReference type="KEGG" id="ttf:THTE_0945"/>
<evidence type="ECO:0000256" key="4">
    <source>
        <dbReference type="ARBA" id="ARBA00022989"/>
    </source>
</evidence>
<dbReference type="GO" id="GO:0043190">
    <property type="term" value="C:ATP-binding cassette (ABC) transporter complex"/>
    <property type="evidence" value="ECO:0007669"/>
    <property type="project" value="InterPro"/>
</dbReference>
<dbReference type="OrthoDB" id="8585740at2"/>
<evidence type="ECO:0000256" key="5">
    <source>
        <dbReference type="ARBA" id="ARBA00023136"/>
    </source>
</evidence>
<sequence length="256" mass="29015">MNRQWDEFELAAAPGPRIIDAFDPRLRVIALLLFATATVFARQALTLAGLGVLSGILLALARFSMRRTLRRILPVVGFGVILAGVLPWTVPGQPLGPGWLAHASWDGLYQALMIWAKATIVLGGAAGLVGTLEIPVLGHVLAHLRLPRRLVQIVLLSIRYLKVLEDEYHRLHTAARMRGFRPRWNRWTFHTYGQMVGMLIVRSLARSDRILAAMKCRGFKGYFYLWRHFHFSWRDVWFVAALSLAGLAYLRLERLL</sequence>
<name>A0A286RC95_9BACT</name>
<gene>
    <name evidence="7" type="ORF">THTE_0945</name>
</gene>
<dbReference type="NCBIfam" id="TIGR02454">
    <property type="entry name" value="ECF_T_CbiQ"/>
    <property type="match status" value="1"/>
</dbReference>
<dbReference type="Pfam" id="PF02361">
    <property type="entry name" value="CbiQ"/>
    <property type="match status" value="1"/>
</dbReference>
<evidence type="ECO:0000256" key="2">
    <source>
        <dbReference type="ARBA" id="ARBA00022475"/>
    </source>
</evidence>
<dbReference type="PANTHER" id="PTHR34857:SF2">
    <property type="entry name" value="SLL0384 PROTEIN"/>
    <property type="match status" value="1"/>
</dbReference>
<dbReference type="AlphaFoldDB" id="A0A286RC95"/>
<feature type="transmembrane region" description="Helical" evidence="6">
    <location>
        <begin position="114"/>
        <end position="142"/>
    </location>
</feature>
<evidence type="ECO:0000256" key="3">
    <source>
        <dbReference type="ARBA" id="ARBA00022692"/>
    </source>
</evidence>
<dbReference type="RefSeq" id="WP_157731670.1">
    <property type="nucleotide sequence ID" value="NZ_CP018477.1"/>
</dbReference>
<feature type="transmembrane region" description="Helical" evidence="6">
    <location>
        <begin position="29"/>
        <end position="60"/>
    </location>
</feature>
<keyword evidence="3 6" id="KW-0812">Transmembrane</keyword>
<evidence type="ECO:0000313" key="8">
    <source>
        <dbReference type="Proteomes" id="UP000215086"/>
    </source>
</evidence>
<dbReference type="InterPro" id="IPR003339">
    <property type="entry name" value="ABC/ECF_trnsptr_transmembrane"/>
</dbReference>
<keyword evidence="8" id="KW-1185">Reference proteome</keyword>
<reference evidence="7 8" key="1">
    <citation type="journal article" name="Front. Microbiol.">
        <title>Sugar Metabolism of the First Thermophilic Planctomycete Thermogutta terrifontis: Comparative Genomic and Transcriptomic Approaches.</title>
        <authorList>
            <person name="Elcheninov A.G."/>
            <person name="Menzel P."/>
            <person name="Gudbergsdottir S.R."/>
            <person name="Slesarev A.I."/>
            <person name="Kadnikov V.V."/>
            <person name="Krogh A."/>
            <person name="Bonch-Osmolovskaya E.A."/>
            <person name="Peng X."/>
            <person name="Kublanov I.V."/>
        </authorList>
    </citation>
    <scope>NUCLEOTIDE SEQUENCE [LARGE SCALE GENOMIC DNA]</scope>
    <source>
        <strain evidence="7 8">R1</strain>
    </source>
</reference>
<evidence type="ECO:0000313" key="7">
    <source>
        <dbReference type="EMBL" id="ASV73547.1"/>
    </source>
</evidence>
<evidence type="ECO:0000256" key="1">
    <source>
        <dbReference type="ARBA" id="ARBA00004651"/>
    </source>
</evidence>
<dbReference type="CDD" id="cd16914">
    <property type="entry name" value="EcfT"/>
    <property type="match status" value="1"/>
</dbReference>
<organism evidence="7 8">
    <name type="scientific">Thermogutta terrifontis</name>
    <dbReference type="NCBI Taxonomy" id="1331910"/>
    <lineage>
        <taxon>Bacteria</taxon>
        <taxon>Pseudomonadati</taxon>
        <taxon>Planctomycetota</taxon>
        <taxon>Planctomycetia</taxon>
        <taxon>Pirellulales</taxon>
        <taxon>Thermoguttaceae</taxon>
        <taxon>Thermogutta</taxon>
    </lineage>
</organism>